<evidence type="ECO:0000256" key="11">
    <source>
        <dbReference type="ARBA" id="ARBA00049091"/>
    </source>
</evidence>
<dbReference type="PROSITE" id="PS51352">
    <property type="entry name" value="THIOREDOXIN_2"/>
    <property type="match status" value="1"/>
</dbReference>
<feature type="domain" description="Thioredoxin" evidence="12">
    <location>
        <begin position="39"/>
        <end position="206"/>
    </location>
</feature>
<reference evidence="13 14" key="1">
    <citation type="journal article" date="2010" name="Cell Res.">
        <title>Complete genome sequence of the rifamycin SV-producing Amycolatopsis mediterranei U32 revealed its genetic characteristics in phylogeny and metabolism.</title>
        <authorList>
            <person name="Zhao W."/>
            <person name="Zhong Y."/>
            <person name="Yuan H."/>
            <person name="Wang J."/>
            <person name="Zheng H."/>
            <person name="Wang Y."/>
            <person name="Cen X."/>
            <person name="Xu F."/>
            <person name="Bai J."/>
            <person name="Han X."/>
            <person name="Lu G."/>
            <person name="Zhu Y."/>
            <person name="Shao Z."/>
            <person name="Yan H."/>
            <person name="Li C."/>
            <person name="Peng N."/>
            <person name="Zhang Z."/>
            <person name="Zhang Y."/>
            <person name="Lin W."/>
            <person name="Fan Y."/>
            <person name="Qin Z."/>
            <person name="Hu Y."/>
            <person name="Zhu B."/>
            <person name="Wang S."/>
            <person name="Ding X."/>
            <person name="Zhao G.P."/>
        </authorList>
    </citation>
    <scope>NUCLEOTIDE SEQUENCE [LARGE SCALE GENOMIC DNA]</scope>
    <source>
        <strain evidence="14">U-32</strain>
    </source>
</reference>
<evidence type="ECO:0000256" key="1">
    <source>
        <dbReference type="ARBA" id="ARBA00003330"/>
    </source>
</evidence>
<dbReference type="Gene3D" id="3.40.30.10">
    <property type="entry name" value="Glutaredoxin"/>
    <property type="match status" value="1"/>
</dbReference>
<keyword evidence="7" id="KW-0676">Redox-active center</keyword>
<dbReference type="RefSeq" id="WP_013230605.1">
    <property type="nucleotide sequence ID" value="NC_014318.1"/>
</dbReference>
<evidence type="ECO:0000313" key="13">
    <source>
        <dbReference type="EMBL" id="ADJ50581.1"/>
    </source>
</evidence>
<evidence type="ECO:0000256" key="3">
    <source>
        <dbReference type="ARBA" id="ARBA00022559"/>
    </source>
</evidence>
<comment type="function">
    <text evidence="1">Thiol-specific peroxidase that catalyzes the reduction of hydrogen peroxide and organic hydroperoxides to water and alcohols, respectively. Plays a role in cell protection against oxidative stress by detoxifying peroxides and as sensor of hydrogen peroxide-mediated signaling events.</text>
</comment>
<dbReference type="PATRIC" id="fig|749927.5.peg.9231"/>
<dbReference type="AlphaFoldDB" id="A0A0H3DIR7"/>
<evidence type="ECO:0000259" key="12">
    <source>
        <dbReference type="PROSITE" id="PS51352"/>
    </source>
</evidence>
<dbReference type="GO" id="GO:0045454">
    <property type="term" value="P:cell redox homeostasis"/>
    <property type="evidence" value="ECO:0007669"/>
    <property type="project" value="TreeGrafter"/>
</dbReference>
<evidence type="ECO:0000256" key="2">
    <source>
        <dbReference type="ARBA" id="ARBA00013017"/>
    </source>
</evidence>
<proteinExistence type="inferred from homology"/>
<organism evidence="13 14">
    <name type="scientific">Amycolatopsis mediterranei (strain U-32)</name>
    <dbReference type="NCBI Taxonomy" id="749927"/>
    <lineage>
        <taxon>Bacteria</taxon>
        <taxon>Bacillati</taxon>
        <taxon>Actinomycetota</taxon>
        <taxon>Actinomycetes</taxon>
        <taxon>Pseudonocardiales</taxon>
        <taxon>Pseudonocardiaceae</taxon>
        <taxon>Amycolatopsis</taxon>
    </lineage>
</organism>
<dbReference type="eggNOG" id="COG1225">
    <property type="taxonomic scope" value="Bacteria"/>
</dbReference>
<dbReference type="EMBL" id="CP002000">
    <property type="protein sequence ID" value="ADJ50581.1"/>
    <property type="molecule type" value="Genomic_DNA"/>
</dbReference>
<sequence>MTLQNALTGINDHARGALPAEVFAVLDADRRRAGNPDVSQVGARIENFELPGADGKLTSLGELVAVGPAVLVFYRGQWCPYCNLTLRTYQQEVLPELEKYGATLAAISPQQPDGSVPFEDLAFPVLSDVGSTVARGLGLSYPVSQPVREAMEALGTDLEKVNGSWELVHPAVVVVDQDRVIRYIDVHPDFVTRTEPVEILEAVKSL</sequence>
<dbReference type="GO" id="GO:0005737">
    <property type="term" value="C:cytoplasm"/>
    <property type="evidence" value="ECO:0007669"/>
    <property type="project" value="TreeGrafter"/>
</dbReference>
<dbReference type="InterPro" id="IPR050924">
    <property type="entry name" value="Peroxiredoxin_BCP/PrxQ"/>
</dbReference>
<evidence type="ECO:0000256" key="9">
    <source>
        <dbReference type="ARBA" id="ARBA00038489"/>
    </source>
</evidence>
<evidence type="ECO:0000256" key="7">
    <source>
        <dbReference type="ARBA" id="ARBA00023284"/>
    </source>
</evidence>
<dbReference type="PANTHER" id="PTHR42801">
    <property type="entry name" value="THIOREDOXIN-DEPENDENT PEROXIDE REDUCTASE"/>
    <property type="match status" value="1"/>
</dbReference>
<evidence type="ECO:0000313" key="14">
    <source>
        <dbReference type="Proteomes" id="UP000000328"/>
    </source>
</evidence>
<name>A0A0H3DIR7_AMYMU</name>
<dbReference type="SUPFAM" id="SSF52833">
    <property type="entry name" value="Thioredoxin-like"/>
    <property type="match status" value="1"/>
</dbReference>
<accession>A0A0H3DIR7</accession>
<evidence type="ECO:0000256" key="8">
    <source>
        <dbReference type="ARBA" id="ARBA00032824"/>
    </source>
</evidence>
<dbReference type="InterPro" id="IPR013766">
    <property type="entry name" value="Thioredoxin_domain"/>
</dbReference>
<dbReference type="InterPro" id="IPR000866">
    <property type="entry name" value="AhpC/TSA"/>
</dbReference>
<protein>
    <recommendedName>
        <fullName evidence="2">thioredoxin-dependent peroxiredoxin</fullName>
        <ecNumber evidence="2">1.11.1.24</ecNumber>
    </recommendedName>
    <alternativeName>
        <fullName evidence="10">Bacterioferritin comigratory protein</fullName>
    </alternativeName>
    <alternativeName>
        <fullName evidence="8">Thioredoxin peroxidase</fullName>
    </alternativeName>
</protein>
<evidence type="ECO:0000256" key="4">
    <source>
        <dbReference type="ARBA" id="ARBA00022862"/>
    </source>
</evidence>
<evidence type="ECO:0000256" key="5">
    <source>
        <dbReference type="ARBA" id="ARBA00023002"/>
    </source>
</evidence>
<comment type="catalytic activity">
    <reaction evidence="11">
        <text>a hydroperoxide + [thioredoxin]-dithiol = an alcohol + [thioredoxin]-disulfide + H2O</text>
        <dbReference type="Rhea" id="RHEA:62620"/>
        <dbReference type="Rhea" id="RHEA-COMP:10698"/>
        <dbReference type="Rhea" id="RHEA-COMP:10700"/>
        <dbReference type="ChEBI" id="CHEBI:15377"/>
        <dbReference type="ChEBI" id="CHEBI:29950"/>
        <dbReference type="ChEBI" id="CHEBI:30879"/>
        <dbReference type="ChEBI" id="CHEBI:35924"/>
        <dbReference type="ChEBI" id="CHEBI:50058"/>
        <dbReference type="EC" id="1.11.1.24"/>
    </reaction>
</comment>
<dbReference type="InterPro" id="IPR036249">
    <property type="entry name" value="Thioredoxin-like_sf"/>
</dbReference>
<dbReference type="GeneID" id="92876489"/>
<dbReference type="OrthoDB" id="9809746at2"/>
<dbReference type="GO" id="GO:0034599">
    <property type="term" value="P:cellular response to oxidative stress"/>
    <property type="evidence" value="ECO:0007669"/>
    <property type="project" value="TreeGrafter"/>
</dbReference>
<dbReference type="GO" id="GO:0008379">
    <property type="term" value="F:thioredoxin peroxidase activity"/>
    <property type="evidence" value="ECO:0007669"/>
    <property type="project" value="TreeGrafter"/>
</dbReference>
<keyword evidence="4" id="KW-0049">Antioxidant</keyword>
<dbReference type="PANTHER" id="PTHR42801:SF7">
    <property type="entry name" value="SLL1159 PROTEIN"/>
    <property type="match status" value="1"/>
</dbReference>
<dbReference type="Pfam" id="PF00578">
    <property type="entry name" value="AhpC-TSA"/>
    <property type="match status" value="1"/>
</dbReference>
<dbReference type="HOGENOM" id="CLU_042529_5_2_11"/>
<gene>
    <name evidence="13" type="ordered locus">AMED_8890</name>
</gene>
<dbReference type="Proteomes" id="UP000000328">
    <property type="component" value="Chromosome"/>
</dbReference>
<dbReference type="KEGG" id="amd:AMED_8890"/>
<keyword evidence="3" id="KW-0575">Peroxidase</keyword>
<dbReference type="CDD" id="cd02970">
    <property type="entry name" value="PRX_like2"/>
    <property type="match status" value="1"/>
</dbReference>
<dbReference type="EC" id="1.11.1.24" evidence="2"/>
<evidence type="ECO:0000256" key="10">
    <source>
        <dbReference type="ARBA" id="ARBA00041373"/>
    </source>
</evidence>
<keyword evidence="5" id="KW-0560">Oxidoreductase</keyword>
<keyword evidence="6" id="KW-1015">Disulfide bond</keyword>
<evidence type="ECO:0000256" key="6">
    <source>
        <dbReference type="ARBA" id="ARBA00023157"/>
    </source>
</evidence>
<comment type="similarity">
    <text evidence="9">Belongs to the peroxiredoxin family. BCP/PrxQ subfamily.</text>
</comment>